<accession>A0A8S9SSH3</accession>
<dbReference type="EMBL" id="QGKX02000004">
    <property type="protein sequence ID" value="KAF3603035.1"/>
    <property type="molecule type" value="Genomic_DNA"/>
</dbReference>
<feature type="region of interest" description="Disordered" evidence="1">
    <location>
        <begin position="18"/>
        <end position="40"/>
    </location>
</feature>
<dbReference type="Proteomes" id="UP000712600">
    <property type="component" value="Unassembled WGS sequence"/>
</dbReference>
<dbReference type="AlphaFoldDB" id="A0A8S9SSH3"/>
<evidence type="ECO:0000313" key="2">
    <source>
        <dbReference type="EMBL" id="KAF3603035.1"/>
    </source>
</evidence>
<organism evidence="2 3">
    <name type="scientific">Brassica cretica</name>
    <name type="common">Mustard</name>
    <dbReference type="NCBI Taxonomy" id="69181"/>
    <lineage>
        <taxon>Eukaryota</taxon>
        <taxon>Viridiplantae</taxon>
        <taxon>Streptophyta</taxon>
        <taxon>Embryophyta</taxon>
        <taxon>Tracheophyta</taxon>
        <taxon>Spermatophyta</taxon>
        <taxon>Magnoliopsida</taxon>
        <taxon>eudicotyledons</taxon>
        <taxon>Gunneridae</taxon>
        <taxon>Pentapetalae</taxon>
        <taxon>rosids</taxon>
        <taxon>malvids</taxon>
        <taxon>Brassicales</taxon>
        <taxon>Brassicaceae</taxon>
        <taxon>Brassiceae</taxon>
        <taxon>Brassica</taxon>
    </lineage>
</organism>
<gene>
    <name evidence="2" type="ORF">F2Q69_00038993</name>
</gene>
<evidence type="ECO:0000256" key="1">
    <source>
        <dbReference type="SAM" id="MobiDB-lite"/>
    </source>
</evidence>
<sequence length="81" mass="9467">MTSWGRFFREIGSVLTGRKEEEKMESCGDPSYRREKERSWRVTTENSDKSMIVLVPRAEETSLEPRASSHDTTNPLSFMFF</sequence>
<proteinExistence type="predicted"/>
<comment type="caution">
    <text evidence="2">The sequence shown here is derived from an EMBL/GenBank/DDBJ whole genome shotgun (WGS) entry which is preliminary data.</text>
</comment>
<reference evidence="2" key="1">
    <citation type="submission" date="2019-12" db="EMBL/GenBank/DDBJ databases">
        <title>Genome sequencing and annotation of Brassica cretica.</title>
        <authorList>
            <person name="Studholme D.J."/>
            <person name="Sarris P."/>
        </authorList>
    </citation>
    <scope>NUCLEOTIDE SEQUENCE</scope>
    <source>
        <strain evidence="2">PFS-109/04</strain>
        <tissue evidence="2">Leaf</tissue>
    </source>
</reference>
<name>A0A8S9SSH3_BRACR</name>
<evidence type="ECO:0000313" key="3">
    <source>
        <dbReference type="Proteomes" id="UP000712600"/>
    </source>
</evidence>
<protein>
    <submittedName>
        <fullName evidence="2">Uncharacterized protein</fullName>
    </submittedName>
</protein>